<dbReference type="InterPro" id="IPR038070">
    <property type="entry name" value="Rv2632c-like_sf"/>
</dbReference>
<dbReference type="OrthoDB" id="4828144at2"/>
<evidence type="ECO:0000256" key="1">
    <source>
        <dbReference type="SAM" id="MobiDB-lite"/>
    </source>
</evidence>
<gene>
    <name evidence="2" type="ORF">EKH77_29735</name>
</gene>
<dbReference type="Gene3D" id="3.30.160.240">
    <property type="entry name" value="Rv1738"/>
    <property type="match status" value="1"/>
</dbReference>
<dbReference type="AlphaFoldDB" id="A0A3S9PRD4"/>
<dbReference type="Pfam" id="PF08962">
    <property type="entry name" value="Rv2632c-like"/>
    <property type="match status" value="1"/>
</dbReference>
<accession>A0A3S9PRD4</accession>
<organism evidence="2 3">
    <name type="scientific">Streptomyces luteoverticillatus</name>
    <name type="common">Streptoverticillium luteoverticillatus</name>
    <dbReference type="NCBI Taxonomy" id="66425"/>
    <lineage>
        <taxon>Bacteria</taxon>
        <taxon>Bacillati</taxon>
        <taxon>Actinomycetota</taxon>
        <taxon>Actinomycetes</taxon>
        <taxon>Kitasatosporales</taxon>
        <taxon>Streptomycetaceae</taxon>
        <taxon>Streptomyces</taxon>
    </lineage>
</organism>
<name>A0A3S9PRD4_STRLT</name>
<feature type="region of interest" description="Disordered" evidence="1">
    <location>
        <begin position="75"/>
        <end position="95"/>
    </location>
</feature>
<reference evidence="2 3" key="1">
    <citation type="submission" date="2018-12" db="EMBL/GenBank/DDBJ databases">
        <title>The whole draft genome of Streptomyce luteoverticillatus CGMCC 15060.</title>
        <authorList>
            <person name="Feng Z."/>
            <person name="Chen G."/>
            <person name="Zhang J."/>
            <person name="Zhu H."/>
            <person name="Yu X."/>
            <person name="Zhang W."/>
            <person name="Zhang X."/>
        </authorList>
    </citation>
    <scope>NUCLEOTIDE SEQUENCE [LARGE SCALE GENOMIC DNA]</scope>
    <source>
        <strain evidence="2 3">CGMCC 15060</strain>
    </source>
</reference>
<protein>
    <submittedName>
        <fullName evidence="2">DUF1876 domain-containing protein</fullName>
    </submittedName>
</protein>
<evidence type="ECO:0000313" key="2">
    <source>
        <dbReference type="EMBL" id="AZQ74825.1"/>
    </source>
</evidence>
<dbReference type="EMBL" id="CP034587">
    <property type="protein sequence ID" value="AZQ74825.1"/>
    <property type="molecule type" value="Genomic_DNA"/>
</dbReference>
<sequence>MPHTADWEVRLHLFEDEGKTTARAVLETGTSSLTGTGTARRAAGDEDVPDIGDEFAAARALRDLGGKLLRTAEHDVEARGAAPSPRESTPYGWDM</sequence>
<dbReference type="Proteomes" id="UP000267900">
    <property type="component" value="Chromosome"/>
</dbReference>
<dbReference type="RefSeq" id="WP_126917327.1">
    <property type="nucleotide sequence ID" value="NZ_CP034587.1"/>
</dbReference>
<dbReference type="InterPro" id="IPR015057">
    <property type="entry name" value="Rv2632c-like"/>
</dbReference>
<feature type="region of interest" description="Disordered" evidence="1">
    <location>
        <begin position="27"/>
        <end position="47"/>
    </location>
</feature>
<feature type="compositionally biased region" description="Low complexity" evidence="1">
    <location>
        <begin position="28"/>
        <end position="38"/>
    </location>
</feature>
<evidence type="ECO:0000313" key="3">
    <source>
        <dbReference type="Proteomes" id="UP000267900"/>
    </source>
</evidence>
<proteinExistence type="predicted"/>
<keyword evidence="3" id="KW-1185">Reference proteome</keyword>
<dbReference type="SUPFAM" id="SSF143212">
    <property type="entry name" value="Rv2632c-like"/>
    <property type="match status" value="1"/>
</dbReference>